<dbReference type="EMBL" id="JAAMPI010001715">
    <property type="protein sequence ID" value="KAF4624261.1"/>
    <property type="molecule type" value="Genomic_DNA"/>
</dbReference>
<gene>
    <name evidence="5" type="ORF">G7Y89_g13911</name>
</gene>
<dbReference type="Gene3D" id="1.20.5.170">
    <property type="match status" value="1"/>
</dbReference>
<evidence type="ECO:0000313" key="5">
    <source>
        <dbReference type="EMBL" id="KAF4624261.1"/>
    </source>
</evidence>
<feature type="region of interest" description="Disordered" evidence="4">
    <location>
        <begin position="129"/>
        <end position="162"/>
    </location>
</feature>
<dbReference type="OrthoDB" id="194358at2759"/>
<dbReference type="InterPro" id="IPR046347">
    <property type="entry name" value="bZIP_sf"/>
</dbReference>
<dbReference type="CDD" id="cd14688">
    <property type="entry name" value="bZIP_YAP"/>
    <property type="match status" value="1"/>
</dbReference>
<evidence type="ECO:0000256" key="2">
    <source>
        <dbReference type="ARBA" id="ARBA00023043"/>
    </source>
</evidence>
<proteinExistence type="predicted"/>
<name>A0A8H4R8W2_9HELO</name>
<reference evidence="5 6" key="1">
    <citation type="submission" date="2020-03" db="EMBL/GenBank/DDBJ databases">
        <title>Draft Genome Sequence of Cudoniella acicularis.</title>
        <authorList>
            <person name="Buettner E."/>
            <person name="Kellner H."/>
        </authorList>
    </citation>
    <scope>NUCLEOTIDE SEQUENCE [LARGE SCALE GENOMIC DNA]</scope>
    <source>
        <strain evidence="5 6">DSM 108380</strain>
    </source>
</reference>
<dbReference type="InterPro" id="IPR036770">
    <property type="entry name" value="Ankyrin_rpt-contain_sf"/>
</dbReference>
<dbReference type="PRINTS" id="PR01415">
    <property type="entry name" value="ANKYRIN"/>
</dbReference>
<protein>
    <recommendedName>
        <fullName evidence="7">BZIP domain-containing protein</fullName>
    </recommendedName>
</protein>
<dbReference type="Proteomes" id="UP000566819">
    <property type="component" value="Unassembled WGS sequence"/>
</dbReference>
<evidence type="ECO:0000256" key="4">
    <source>
        <dbReference type="SAM" id="MobiDB-lite"/>
    </source>
</evidence>
<dbReference type="GO" id="GO:0003700">
    <property type="term" value="F:DNA-binding transcription factor activity"/>
    <property type="evidence" value="ECO:0007669"/>
    <property type="project" value="InterPro"/>
</dbReference>
<dbReference type="PROSITE" id="PS50297">
    <property type="entry name" value="ANK_REP_REGION"/>
    <property type="match status" value="3"/>
</dbReference>
<dbReference type="Pfam" id="PF12796">
    <property type="entry name" value="Ank_2"/>
    <property type="match status" value="1"/>
</dbReference>
<feature type="repeat" description="ANK" evidence="3">
    <location>
        <begin position="303"/>
        <end position="325"/>
    </location>
</feature>
<keyword evidence="6" id="KW-1185">Reference proteome</keyword>
<dbReference type="AlphaFoldDB" id="A0A8H4R8W2"/>
<evidence type="ECO:0008006" key="7">
    <source>
        <dbReference type="Google" id="ProtNLM"/>
    </source>
</evidence>
<evidence type="ECO:0000313" key="6">
    <source>
        <dbReference type="Proteomes" id="UP000566819"/>
    </source>
</evidence>
<dbReference type="PANTHER" id="PTHR24198:SF165">
    <property type="entry name" value="ANKYRIN REPEAT-CONTAINING PROTEIN-RELATED"/>
    <property type="match status" value="1"/>
</dbReference>
<dbReference type="PROSITE" id="PS50088">
    <property type="entry name" value="ANK_REPEAT"/>
    <property type="match status" value="3"/>
</dbReference>
<feature type="repeat" description="ANK" evidence="3">
    <location>
        <begin position="352"/>
        <end position="384"/>
    </location>
</feature>
<feature type="compositionally biased region" description="Polar residues" evidence="4">
    <location>
        <begin position="201"/>
        <end position="227"/>
    </location>
</feature>
<dbReference type="SUPFAM" id="SSF48403">
    <property type="entry name" value="Ankyrin repeat"/>
    <property type="match status" value="1"/>
</dbReference>
<comment type="caution">
    <text evidence="5">The sequence shown here is derived from an EMBL/GenBank/DDBJ whole genome shotgun (WGS) entry which is preliminary data.</text>
</comment>
<dbReference type="Gene3D" id="1.25.40.20">
    <property type="entry name" value="Ankyrin repeat-containing domain"/>
    <property type="match status" value="2"/>
</dbReference>
<accession>A0A8H4R8W2</accession>
<evidence type="ECO:0000256" key="3">
    <source>
        <dbReference type="PROSITE-ProRule" id="PRU00023"/>
    </source>
</evidence>
<dbReference type="InterPro" id="IPR002110">
    <property type="entry name" value="Ankyrin_rpt"/>
</dbReference>
<organism evidence="5 6">
    <name type="scientific">Cudoniella acicularis</name>
    <dbReference type="NCBI Taxonomy" id="354080"/>
    <lineage>
        <taxon>Eukaryota</taxon>
        <taxon>Fungi</taxon>
        <taxon>Dikarya</taxon>
        <taxon>Ascomycota</taxon>
        <taxon>Pezizomycotina</taxon>
        <taxon>Leotiomycetes</taxon>
        <taxon>Helotiales</taxon>
        <taxon>Tricladiaceae</taxon>
        <taxon>Cudoniella</taxon>
    </lineage>
</organism>
<feature type="region of interest" description="Disordered" evidence="4">
    <location>
        <begin position="380"/>
        <end position="401"/>
    </location>
</feature>
<sequence>MPTSSKLDESWTKTTDAAERRRIQNRLAQRNYRNNIKQRLRQLEQLDNALSKGVDLNAATLPREENDEDDVLLQQQNVATYPVTQPVVTQPDSNCYWLPNQNEISVSGHAEIQMDSLTTQIEPNQYIYGLNPAHNRAPSPQSQHQQYTSFGVTTDTSTSQEPHAALTYDRQSSGQTTPTRPQLQYHNRHASVVTRPPPLDSATQSAFSVSSAPTQIHTHSNSHSQPQVYKIHTPPPSDKDFKHNMGPHSRHSSKSTPVPQATPPNPGGPASGTPLHQAATNGHLHIVRFLLLKGANLTAPNEAGQTILHLAAERGHEAVVEYVLSGDMSQFITGSQTGGGGVKAFIDRVDDQGFTAMHHAAASGHEECVRILVEAGAEIESPGTSSVLSSRESPGSKDDGF</sequence>
<evidence type="ECO:0000256" key="1">
    <source>
        <dbReference type="ARBA" id="ARBA00022737"/>
    </source>
</evidence>
<dbReference type="SMART" id="SM00248">
    <property type="entry name" value="ANK"/>
    <property type="match status" value="3"/>
</dbReference>
<feature type="repeat" description="ANK" evidence="3">
    <location>
        <begin position="270"/>
        <end position="302"/>
    </location>
</feature>
<feature type="compositionally biased region" description="Polar residues" evidence="4">
    <location>
        <begin position="382"/>
        <end position="393"/>
    </location>
</feature>
<dbReference type="PANTHER" id="PTHR24198">
    <property type="entry name" value="ANKYRIN REPEAT AND PROTEIN KINASE DOMAIN-CONTAINING PROTEIN"/>
    <property type="match status" value="1"/>
</dbReference>
<keyword evidence="1" id="KW-0677">Repeat</keyword>
<feature type="compositionally biased region" description="Polar residues" evidence="4">
    <location>
        <begin position="138"/>
        <end position="161"/>
    </location>
</feature>
<keyword evidence="2 3" id="KW-0040">ANK repeat</keyword>
<feature type="region of interest" description="Disordered" evidence="4">
    <location>
        <begin position="192"/>
        <end position="277"/>
    </location>
</feature>
<dbReference type="SUPFAM" id="SSF57959">
    <property type="entry name" value="Leucine zipper domain"/>
    <property type="match status" value="1"/>
</dbReference>